<dbReference type="Proteomes" id="UP000012065">
    <property type="component" value="Unassembled WGS sequence"/>
</dbReference>
<accession>M5BZQ6</accession>
<protein>
    <submittedName>
        <fullName evidence="2">Uncharacterized protein</fullName>
    </submittedName>
</protein>
<feature type="compositionally biased region" description="Acidic residues" evidence="1">
    <location>
        <begin position="471"/>
        <end position="486"/>
    </location>
</feature>
<sequence length="509" mass="57607">MTHPQSKVLSKQVEVVLDDLKPPAPVVRKTALLVQSKLNFKPMSREEWLAQKKQEYVERCEERKDRVEKIKLKQARKLMDNREDAKMRKRAERARKKTMEGVKGAQVAIDTTPISGVPIDLCAWTELSALSRPYSIVNYGAKLDSNLTDHLQRGHKLNSARTQRVNWCHPLIWALIEKVARDVGYPWSPAEIVRRLNIIAPHIYGALRPQRISQWRDRSQPDILKWTDSHLRSISAGVRPFTGKRRRGILYNRPDIVQKIKTALTELRATGLALNLSIIRGYMVGIIQHYVPDAFARSSLRGRIFSCSNQFRVFKAAIQSASHIDIVEETVNALKTGIPPERVRNDQTIGTLRNRSVNWLLKGFEAINKPELVKKAFSLCAVPQSEFNLSYESLTSRNARKALLNLRSTNPNVYQEITSGYHSLPLSPVEDNEPEFPEDEGLCDGTVDEVYAAVLAARLSREAAPLALGDSGDDESESEYDYESEDDHAPAVLGAKVTSCRHKEMDLEE</sequence>
<evidence type="ECO:0000313" key="3">
    <source>
        <dbReference type="Proteomes" id="UP000012065"/>
    </source>
</evidence>
<gene>
    <name evidence="2" type="ORF">BN14_06794</name>
</gene>
<reference evidence="2 3" key="1">
    <citation type="journal article" date="2013" name="J. Biotechnol.">
        <title>Establishment and interpretation of the genome sequence of the phytopathogenic fungus Rhizoctonia solani AG1-IB isolate 7/3/14.</title>
        <authorList>
            <person name="Wibberg D.W."/>
            <person name="Jelonek L.J."/>
            <person name="Rupp O.R."/>
            <person name="Hennig M.H."/>
            <person name="Eikmeyer F.E."/>
            <person name="Goesmann A.G."/>
            <person name="Hartmann A.H."/>
            <person name="Borriss R.B."/>
            <person name="Grosch R.G."/>
            <person name="Puehler A.P."/>
            <person name="Schlueter A.S."/>
        </authorList>
    </citation>
    <scope>NUCLEOTIDE SEQUENCE [LARGE SCALE GENOMIC DNA]</scope>
    <source>
        <strain evidence="3">AG1-IB / isolate 7/3/14</strain>
    </source>
</reference>
<dbReference type="AlphaFoldDB" id="M5BZQ6"/>
<dbReference type="EMBL" id="CAOJ01010326">
    <property type="protein sequence ID" value="CCO32731.1"/>
    <property type="molecule type" value="Genomic_DNA"/>
</dbReference>
<organism evidence="2 3">
    <name type="scientific">Thanatephorus cucumeris (strain AG1-IB / isolate 7/3/14)</name>
    <name type="common">Lettuce bottom rot fungus</name>
    <name type="synonym">Rhizoctonia solani</name>
    <dbReference type="NCBI Taxonomy" id="1108050"/>
    <lineage>
        <taxon>Eukaryota</taxon>
        <taxon>Fungi</taxon>
        <taxon>Dikarya</taxon>
        <taxon>Basidiomycota</taxon>
        <taxon>Agaricomycotina</taxon>
        <taxon>Agaricomycetes</taxon>
        <taxon>Cantharellales</taxon>
        <taxon>Ceratobasidiaceae</taxon>
        <taxon>Rhizoctonia</taxon>
        <taxon>Rhizoctonia solani AG-1</taxon>
    </lineage>
</organism>
<proteinExistence type="predicted"/>
<comment type="caution">
    <text evidence="2">The sequence shown here is derived from an EMBL/GenBank/DDBJ whole genome shotgun (WGS) entry which is preliminary data.</text>
</comment>
<feature type="region of interest" description="Disordered" evidence="1">
    <location>
        <begin position="465"/>
        <end position="492"/>
    </location>
</feature>
<dbReference type="HOGENOM" id="CLU_535481_0_0_1"/>
<name>M5BZQ6_THACB</name>
<evidence type="ECO:0000256" key="1">
    <source>
        <dbReference type="SAM" id="MobiDB-lite"/>
    </source>
</evidence>
<evidence type="ECO:0000313" key="2">
    <source>
        <dbReference type="EMBL" id="CCO32731.1"/>
    </source>
</evidence>